<dbReference type="SUPFAM" id="SSF54928">
    <property type="entry name" value="RNA-binding domain, RBD"/>
    <property type="match status" value="4"/>
</dbReference>
<dbReference type="AlphaFoldDB" id="A0A7R9LLN3"/>
<evidence type="ECO:0000256" key="4">
    <source>
        <dbReference type="SAM" id="MobiDB-lite"/>
    </source>
</evidence>
<feature type="compositionally biased region" description="Polar residues" evidence="4">
    <location>
        <begin position="198"/>
        <end position="207"/>
    </location>
</feature>
<dbReference type="CDD" id="cd12254">
    <property type="entry name" value="RRM_hnRNPH_ESRPs_RBM12_like"/>
    <property type="match status" value="3"/>
</dbReference>
<feature type="compositionally biased region" description="Basic and acidic residues" evidence="4">
    <location>
        <begin position="138"/>
        <end position="155"/>
    </location>
</feature>
<feature type="domain" description="RRM" evidence="5">
    <location>
        <begin position="3"/>
        <end position="76"/>
    </location>
</feature>
<dbReference type="InterPro" id="IPR050666">
    <property type="entry name" value="ESRP"/>
</dbReference>
<keyword evidence="7" id="KW-1185">Reference proteome</keyword>
<keyword evidence="1" id="KW-0677">Repeat</keyword>
<dbReference type="EMBL" id="OC916333">
    <property type="protein sequence ID" value="CAD7643957.1"/>
    <property type="molecule type" value="Genomic_DNA"/>
</dbReference>
<feature type="region of interest" description="Disordered" evidence="4">
    <location>
        <begin position="230"/>
        <end position="254"/>
    </location>
</feature>
<organism evidence="6">
    <name type="scientific">Oppiella nova</name>
    <dbReference type="NCBI Taxonomy" id="334625"/>
    <lineage>
        <taxon>Eukaryota</taxon>
        <taxon>Metazoa</taxon>
        <taxon>Ecdysozoa</taxon>
        <taxon>Arthropoda</taxon>
        <taxon>Chelicerata</taxon>
        <taxon>Arachnida</taxon>
        <taxon>Acari</taxon>
        <taxon>Acariformes</taxon>
        <taxon>Sarcoptiformes</taxon>
        <taxon>Oribatida</taxon>
        <taxon>Brachypylina</taxon>
        <taxon>Oppioidea</taxon>
        <taxon>Oppiidae</taxon>
        <taxon>Oppiella</taxon>
    </lineage>
</organism>
<evidence type="ECO:0000256" key="3">
    <source>
        <dbReference type="PROSITE-ProRule" id="PRU00176"/>
    </source>
</evidence>
<evidence type="ECO:0000259" key="5">
    <source>
        <dbReference type="PROSITE" id="PS50102"/>
    </source>
</evidence>
<dbReference type="Pfam" id="PF00076">
    <property type="entry name" value="RRM_1"/>
    <property type="match status" value="2"/>
</dbReference>
<dbReference type="Gene3D" id="3.30.70.330">
    <property type="match status" value="5"/>
</dbReference>
<dbReference type="PROSITE" id="PS50102">
    <property type="entry name" value="RRM"/>
    <property type="match status" value="5"/>
</dbReference>
<gene>
    <name evidence="6" type="ORF">ONB1V03_LOCUS4403</name>
</gene>
<dbReference type="PANTHER" id="PTHR13976">
    <property type="entry name" value="HETEROGENEOUS NUCLEAR RIBONUCLEOPROTEIN-RELATED"/>
    <property type="match status" value="1"/>
</dbReference>
<sequence>MSIIIRLQNLPLEANSLDIRRFFHGLQIPDGGVHIVGGENGDAFIGFASDEDARQAMERTGHTIKDCRIKLLLSSRNEMQKVIDLARNQTLGLKPIDNLNSSSNNAANYLNPGLMSLQNVSQNNIKPNITSNRNNSRSPDRRALSSRSNEREVRIRNRSRSRSPIRQDRDRTLNGSAGNGLNRLGSMHSGVMGDMDSIRNSSLNNSYPPHDSSVRSRLSYSEAVLPNGLPDRRLDQWNPNEGFDGQRGLRPEISASGDFRDGELELLSDSHLVRNQRDMNVNDRPPVYTVELRNLPYNVVVRDIIDFFNGLFVPEENVKILIDDRGFTTGGALIRFNNERDFDAALSMNKRFLSSNKIDVQPLLDSFVPENNDVMLLPSQSSDINPNENRRQSGGQDLVLYMKGLPYSNCTDRDVAKFFEPIRLADIVIECDPKGKPTGNAYVEFDNIGDYDAGYQRNMKHMGRRYIELFPTTRDDMIDARRVLAPPPINDTQKTFCINITGLPATVTNRDLTNYFSSAGAQPYAIHIMLRPNGLNAGEAYVEFGSLESQYCALGRDGDFMANQRINIKGVPFELMREVVGNPPPQMNEPPVGSLPPPPSRGPRGGRHDDHMRPQHRREREERKGRSLGDPFSDLQCVIVASNMPYRASTEDVCVFFSDFGITEECVRRRFNEKGQPTADAQIAFHTPEDATRAVRLMHKKFLIGRPLFLRHS</sequence>
<dbReference type="GO" id="GO:0003723">
    <property type="term" value="F:RNA binding"/>
    <property type="evidence" value="ECO:0007669"/>
    <property type="project" value="UniProtKB-UniRule"/>
</dbReference>
<feature type="domain" description="RRM" evidence="5">
    <location>
        <begin position="496"/>
        <end position="569"/>
    </location>
</feature>
<dbReference type="EMBL" id="CAJPVJ010001508">
    <property type="protein sequence ID" value="CAG2164856.1"/>
    <property type="molecule type" value="Genomic_DNA"/>
</dbReference>
<dbReference type="OrthoDB" id="2588702at2759"/>
<feature type="region of interest" description="Disordered" evidence="4">
    <location>
        <begin position="124"/>
        <end position="214"/>
    </location>
</feature>
<evidence type="ECO:0000256" key="2">
    <source>
        <dbReference type="ARBA" id="ARBA00022884"/>
    </source>
</evidence>
<dbReference type="InterPro" id="IPR000504">
    <property type="entry name" value="RRM_dom"/>
</dbReference>
<proteinExistence type="predicted"/>
<dbReference type="CDD" id="cd12510">
    <property type="entry name" value="RRM1_RBM12_like"/>
    <property type="match status" value="1"/>
</dbReference>
<dbReference type="InterPro" id="IPR012677">
    <property type="entry name" value="Nucleotide-bd_a/b_plait_sf"/>
</dbReference>
<dbReference type="InterPro" id="IPR035979">
    <property type="entry name" value="RBD_domain_sf"/>
</dbReference>
<evidence type="ECO:0000256" key="1">
    <source>
        <dbReference type="ARBA" id="ARBA00022737"/>
    </source>
</evidence>
<dbReference type="Proteomes" id="UP000728032">
    <property type="component" value="Unassembled WGS sequence"/>
</dbReference>
<feature type="domain" description="RRM" evidence="5">
    <location>
        <begin position="637"/>
        <end position="713"/>
    </location>
</feature>
<reference evidence="6" key="1">
    <citation type="submission" date="2020-11" db="EMBL/GenBank/DDBJ databases">
        <authorList>
            <person name="Tran Van P."/>
        </authorList>
    </citation>
    <scope>NUCLEOTIDE SEQUENCE</scope>
</reference>
<dbReference type="SMART" id="SM00360">
    <property type="entry name" value="RRM"/>
    <property type="match status" value="5"/>
</dbReference>
<feature type="domain" description="RRM" evidence="5">
    <location>
        <begin position="288"/>
        <end position="365"/>
    </location>
</feature>
<evidence type="ECO:0000313" key="6">
    <source>
        <dbReference type="EMBL" id="CAD7643957.1"/>
    </source>
</evidence>
<protein>
    <recommendedName>
        <fullName evidence="5">RRM domain-containing protein</fullName>
    </recommendedName>
</protein>
<accession>A0A7R9LLN3</accession>
<keyword evidence="2 3" id="KW-0694">RNA-binding</keyword>
<feature type="domain" description="RRM" evidence="5">
    <location>
        <begin position="398"/>
        <end position="474"/>
    </location>
</feature>
<feature type="compositionally biased region" description="Basic and acidic residues" evidence="4">
    <location>
        <begin position="606"/>
        <end position="627"/>
    </location>
</feature>
<feature type="compositionally biased region" description="Pro residues" evidence="4">
    <location>
        <begin position="582"/>
        <end position="601"/>
    </location>
</feature>
<feature type="region of interest" description="Disordered" evidence="4">
    <location>
        <begin position="579"/>
        <end position="628"/>
    </location>
</feature>
<name>A0A7R9LLN3_9ACAR</name>
<evidence type="ECO:0000313" key="7">
    <source>
        <dbReference type="Proteomes" id="UP000728032"/>
    </source>
</evidence>